<dbReference type="Proteomes" id="UP000004221">
    <property type="component" value="Unassembled WGS sequence"/>
</dbReference>
<dbReference type="RefSeq" id="WP_008479417.1">
    <property type="nucleotide sequence ID" value="NZ_CAGS01000353.1"/>
</dbReference>
<organism evidence="1 2">
    <name type="scientific">Nitrolancea hollandica Lb</name>
    <dbReference type="NCBI Taxonomy" id="1129897"/>
    <lineage>
        <taxon>Bacteria</taxon>
        <taxon>Pseudomonadati</taxon>
        <taxon>Thermomicrobiota</taxon>
        <taxon>Thermomicrobia</taxon>
        <taxon>Sphaerobacterales</taxon>
        <taxon>Sphaerobacterineae</taxon>
        <taxon>Sphaerobacteraceae</taxon>
        <taxon>Nitrolancea</taxon>
    </lineage>
</organism>
<dbReference type="EMBL" id="CAGS01000353">
    <property type="protein sequence ID" value="CCF84894.1"/>
    <property type="molecule type" value="Genomic_DNA"/>
</dbReference>
<accession>I4EJN2</accession>
<evidence type="ECO:0000313" key="2">
    <source>
        <dbReference type="Proteomes" id="UP000004221"/>
    </source>
</evidence>
<protein>
    <submittedName>
        <fullName evidence="1">Uncharacterized protein</fullName>
    </submittedName>
</protein>
<gene>
    <name evidence="1" type="ORF">NITHO_4160002</name>
</gene>
<keyword evidence="2" id="KW-1185">Reference proteome</keyword>
<evidence type="ECO:0000313" key="1">
    <source>
        <dbReference type="EMBL" id="CCF84894.1"/>
    </source>
</evidence>
<proteinExistence type="predicted"/>
<comment type="caution">
    <text evidence="1">The sequence shown here is derived from an EMBL/GenBank/DDBJ whole genome shotgun (WGS) entry which is preliminary data.</text>
</comment>
<reference evidence="1 2" key="1">
    <citation type="journal article" date="2012" name="ISME J.">
        <title>Nitrification expanded: discovery, physiology and genomics of a nitrite-oxidizing bacterium from the phylum Chloroflexi.</title>
        <authorList>
            <person name="Sorokin D.Y."/>
            <person name="Lucker S."/>
            <person name="Vejmelkova D."/>
            <person name="Kostrikina N.A."/>
            <person name="Kleerebezem R."/>
            <person name="Rijpstra W.I."/>
            <person name="Damste J.S."/>
            <person name="Le Paslier D."/>
            <person name="Muyzer G."/>
            <person name="Wagner M."/>
            <person name="van Loosdrecht M.C."/>
            <person name="Daims H."/>
        </authorList>
    </citation>
    <scope>NUCLEOTIDE SEQUENCE [LARGE SCALE GENOMIC DNA]</scope>
    <source>
        <strain evidence="2">none</strain>
    </source>
</reference>
<dbReference type="AlphaFoldDB" id="I4EJN2"/>
<name>I4EJN2_9BACT</name>
<sequence>MTIPPAAQQPVVVAITAAMQDAANKLGIPINEIDIERLDRQEWPDSCLGCPQPEEACLEVITPGYRILLGGSASGFVYHTDTQGNVRHCPTNQSPSAAEEPHLFELQGIDTEITYSTSSFAGPPQLSYRGPGLSTGQQLERSFSGDEIRVREQEIGRLVTVTLEAIPDADTLTLTLLVPAFRLDGTESPCSTVAILTTHRGSIAPQTLMGQLQSFQALELTGTASRVFF</sequence>
<dbReference type="OrthoDB" id="5801841at2"/>